<dbReference type="Pfam" id="PF01972">
    <property type="entry name" value="SDH_protease"/>
    <property type="match status" value="1"/>
</dbReference>
<name>A0A248JSI5_9PROT</name>
<reference evidence="1 2" key="1">
    <citation type="submission" date="2017-06" db="EMBL/GenBank/DDBJ databases">
        <title>Complete genome sequence of Nitrospirillum amazonense strain CBAmC, an endophytic nitrogen-fixing and plant growth-promoting bacterium, isolated from sugarcane.</title>
        <authorList>
            <person name="Schwab S."/>
            <person name="dos Santos Teixeira K.R."/>
            <person name="Simoes Araujo J.L."/>
            <person name="Soares Vidal M."/>
            <person name="Borges de Freitas H.R."/>
            <person name="Rivello Crivelaro A.L."/>
            <person name="Bueno de Camargo Nunes A."/>
            <person name="dos Santos C.M."/>
            <person name="Palmeira da Silva Rosa D."/>
            <person name="da Silva Padilha D."/>
            <person name="da Silva E."/>
            <person name="Araujo Terra L."/>
            <person name="Soares Mendes V."/>
            <person name="Farinelli L."/>
            <person name="Magalhaes Cruz L."/>
            <person name="Baldani J.I."/>
        </authorList>
    </citation>
    <scope>NUCLEOTIDE SEQUENCE [LARGE SCALE GENOMIC DNA]</scope>
    <source>
        <strain evidence="1 2">CBAmC</strain>
    </source>
</reference>
<dbReference type="PANTHER" id="PTHR35984:SF1">
    <property type="entry name" value="PERIPLASMIC SERINE PROTEASE"/>
    <property type="match status" value="1"/>
</dbReference>
<dbReference type="GO" id="GO:0008233">
    <property type="term" value="F:peptidase activity"/>
    <property type="evidence" value="ECO:0007669"/>
    <property type="project" value="UniProtKB-KW"/>
</dbReference>
<dbReference type="RefSeq" id="WP_088872344.1">
    <property type="nucleotide sequence ID" value="NZ_CP022110.1"/>
</dbReference>
<dbReference type="EMBL" id="CP022110">
    <property type="protein sequence ID" value="ASG21667.1"/>
    <property type="molecule type" value="Genomic_DNA"/>
</dbReference>
<gene>
    <name evidence="1" type="ORF">Y958_13300</name>
</gene>
<dbReference type="InterPro" id="IPR002825">
    <property type="entry name" value="Pept_S49_ser-pept_pro"/>
</dbReference>
<dbReference type="GO" id="GO:0016020">
    <property type="term" value="C:membrane"/>
    <property type="evidence" value="ECO:0007669"/>
    <property type="project" value="InterPro"/>
</dbReference>
<dbReference type="AlphaFoldDB" id="A0A248JSI5"/>
<dbReference type="InterPro" id="IPR029045">
    <property type="entry name" value="ClpP/crotonase-like_dom_sf"/>
</dbReference>
<proteinExistence type="predicted"/>
<sequence length="303" mass="34501">MASWNEILDEIERYRRTHFVPPEVAIDYVRRRYLRRLFNYTKRNIITYYSAFQTKPGIFGLGIEDGDKNGLMMAVHKMDRTLGLDLFLHTPGGEAYATESIVNYLRQMFGTDIRAIVPLQAMSAGTMIACACKIIVLGKQSALGPIDPQLQNVPAHGVINEFQTAYQEISADVNKLHVWRPIIEKYHPTFLSQCQNAIKWSEEFARKALITGMFNGEEDGPSIANSIISSLTNYTENGNHNRHIHVDACVEMGLKIYRLEDDQIFQDLVLSVHHSYMVTVQNTPAVKMIENHRGHLYSLGVRN</sequence>
<organism evidence="1 2">
    <name type="scientific">Nitrospirillum viridazoti CBAmc</name>
    <dbReference type="NCBI Taxonomy" id="1441467"/>
    <lineage>
        <taxon>Bacteria</taxon>
        <taxon>Pseudomonadati</taxon>
        <taxon>Pseudomonadota</taxon>
        <taxon>Alphaproteobacteria</taxon>
        <taxon>Rhodospirillales</taxon>
        <taxon>Azospirillaceae</taxon>
        <taxon>Nitrospirillum</taxon>
        <taxon>Nitrospirillum viridazoti</taxon>
    </lineage>
</organism>
<keyword evidence="2" id="KW-1185">Reference proteome</keyword>
<protein>
    <submittedName>
        <fullName evidence="1">Serine protease</fullName>
    </submittedName>
</protein>
<dbReference type="GO" id="GO:0006508">
    <property type="term" value="P:proteolysis"/>
    <property type="evidence" value="ECO:0007669"/>
    <property type="project" value="UniProtKB-KW"/>
</dbReference>
<dbReference type="Proteomes" id="UP000197153">
    <property type="component" value="Chromosome 1"/>
</dbReference>
<dbReference type="SUPFAM" id="SSF52096">
    <property type="entry name" value="ClpP/crotonase"/>
    <property type="match status" value="1"/>
</dbReference>
<evidence type="ECO:0000313" key="2">
    <source>
        <dbReference type="Proteomes" id="UP000197153"/>
    </source>
</evidence>
<dbReference type="Gene3D" id="3.90.226.10">
    <property type="entry name" value="2-enoyl-CoA Hydratase, Chain A, domain 1"/>
    <property type="match status" value="1"/>
</dbReference>
<keyword evidence="1" id="KW-0378">Hydrolase</keyword>
<dbReference type="PANTHER" id="PTHR35984">
    <property type="entry name" value="PERIPLASMIC SERINE PROTEASE"/>
    <property type="match status" value="1"/>
</dbReference>
<accession>A0A248JSI5</accession>
<dbReference type="KEGG" id="nao:Y958_13300"/>
<keyword evidence="1" id="KW-0645">Protease</keyword>
<evidence type="ECO:0000313" key="1">
    <source>
        <dbReference type="EMBL" id="ASG21667.1"/>
    </source>
</evidence>